<name>A0A098EJ21_9BACL</name>
<dbReference type="OrthoDB" id="9783818at2"/>
<dbReference type="Pfam" id="PF13519">
    <property type="entry name" value="VWA_2"/>
    <property type="match status" value="1"/>
</dbReference>
<evidence type="ECO:0000256" key="2">
    <source>
        <dbReference type="SAM" id="SignalP"/>
    </source>
</evidence>
<dbReference type="STRING" id="1499687.BN1080_00720"/>
<dbReference type="RefSeq" id="WP_052650558.1">
    <property type="nucleotide sequence ID" value="NZ_CCXS01000001.1"/>
</dbReference>
<feature type="chain" id="PRO_5039132602" evidence="2">
    <location>
        <begin position="21"/>
        <end position="469"/>
    </location>
</feature>
<dbReference type="Gene3D" id="3.40.50.410">
    <property type="entry name" value="von Willebrand factor, type A domain"/>
    <property type="match status" value="1"/>
</dbReference>
<feature type="domain" description="VWFA" evidence="3">
    <location>
        <begin position="167"/>
        <end position="359"/>
    </location>
</feature>
<dbReference type="Proteomes" id="UP000043699">
    <property type="component" value="Unassembled WGS sequence"/>
</dbReference>
<dbReference type="InterPro" id="IPR002035">
    <property type="entry name" value="VWF_A"/>
</dbReference>
<dbReference type="PROSITE" id="PS50234">
    <property type="entry name" value="VWFA"/>
    <property type="match status" value="1"/>
</dbReference>
<evidence type="ECO:0000313" key="5">
    <source>
        <dbReference type="Proteomes" id="UP000043699"/>
    </source>
</evidence>
<evidence type="ECO:0000256" key="1">
    <source>
        <dbReference type="SAM" id="MobiDB-lite"/>
    </source>
</evidence>
<dbReference type="SUPFAM" id="SSF53300">
    <property type="entry name" value="vWA-like"/>
    <property type="match status" value="1"/>
</dbReference>
<protein>
    <submittedName>
        <fullName evidence="4">von Willebrand factor type A domain protein</fullName>
    </submittedName>
</protein>
<proteinExistence type="predicted"/>
<keyword evidence="2" id="KW-0732">Signal</keyword>
<keyword evidence="5" id="KW-1185">Reference proteome</keyword>
<reference evidence="4 5" key="1">
    <citation type="submission" date="2014-09" db="EMBL/GenBank/DDBJ databases">
        <authorList>
            <person name="Urmite Genomes Urmite Genomes"/>
        </authorList>
    </citation>
    <scope>NUCLEOTIDE SEQUENCE [LARGE SCALE GENOMIC DNA]</scope>
    <source>
        <strain evidence="4 5">ES2</strain>
    </source>
</reference>
<gene>
    <name evidence="4" type="ORF">BN1080_00720</name>
</gene>
<feature type="compositionally biased region" description="Acidic residues" evidence="1">
    <location>
        <begin position="50"/>
        <end position="63"/>
    </location>
</feature>
<feature type="signal peptide" evidence="2">
    <location>
        <begin position="1"/>
        <end position="20"/>
    </location>
</feature>
<dbReference type="EMBL" id="CCXS01000001">
    <property type="protein sequence ID" value="CEG21802.1"/>
    <property type="molecule type" value="Genomic_DNA"/>
</dbReference>
<dbReference type="AlphaFoldDB" id="A0A098EJ21"/>
<evidence type="ECO:0000259" key="3">
    <source>
        <dbReference type="PROSITE" id="PS50234"/>
    </source>
</evidence>
<organism evidence="4 5">
    <name type="scientific">Planococcus massiliensis</name>
    <dbReference type="NCBI Taxonomy" id="1499687"/>
    <lineage>
        <taxon>Bacteria</taxon>
        <taxon>Bacillati</taxon>
        <taxon>Bacillota</taxon>
        <taxon>Bacilli</taxon>
        <taxon>Bacillales</taxon>
        <taxon>Caryophanaceae</taxon>
        <taxon>Planococcus</taxon>
    </lineage>
</organism>
<sequence length="469" mass="51679">MKLGKILAASLLVLGLAACQQDEPEEPKAADTGEQTTAETDKKTVAEPEEKVEEEPGLEEVISEEDLIALPETDQDLISQPVGKIGHLDLSSGDEEEIEPAFFEAFGEVPPLKEDATEEEIDLYFNYLYSIVAYDFQNPQDVLDQLEFALSGTPEADERFAFKENYNVEVILDASGSMANYVGDKTRMELAKESIRNFMAQVPEEANVSLRIYGHEGTGSEEDKAASCAAIDEVYERGTYDKTKFEQALNTFEPAGWTPVAGALESAQASFKGLNSQTNTNLIYMVSDGIETCGGDPVAVAKSLADSDVAPIINVIGFNADAEAQQQLKDVAKAAEGIFSNVTDGKQLTAQFKQSEEVLKNWKSWKQNSELDVLKSSNDSWLAIQQFENNWSASALKQELALNRGLRYLREAGYINWDQKSVLEKKVYEISDVANAAKGPLVSELNEVKEKGLSEMRKQISDKYPDEAE</sequence>
<accession>A0A098EJ21</accession>
<dbReference type="PROSITE" id="PS51257">
    <property type="entry name" value="PROKAR_LIPOPROTEIN"/>
    <property type="match status" value="1"/>
</dbReference>
<dbReference type="SMART" id="SM00327">
    <property type="entry name" value="VWA"/>
    <property type="match status" value="1"/>
</dbReference>
<evidence type="ECO:0000313" key="4">
    <source>
        <dbReference type="EMBL" id="CEG21802.1"/>
    </source>
</evidence>
<feature type="region of interest" description="Disordered" evidence="1">
    <location>
        <begin position="21"/>
        <end position="63"/>
    </location>
</feature>
<dbReference type="InterPro" id="IPR036465">
    <property type="entry name" value="vWFA_dom_sf"/>
</dbReference>
<feature type="compositionally biased region" description="Basic and acidic residues" evidence="1">
    <location>
        <begin position="39"/>
        <end position="49"/>
    </location>
</feature>